<proteinExistence type="predicted"/>
<evidence type="ECO:0000313" key="3">
    <source>
        <dbReference type="Proteomes" id="UP001164746"/>
    </source>
</evidence>
<sequence length="176" mass="19882">MIPPNKNPLLNMGMWKIRMKELLKLAIIRADIMRRIGITDPPQRPTSAPLHESTESPQRSHGIPFKPLGITRILSESPDTRADTNIIQFKLSNIPSDNRTVVDIVRLLVRVKYKKKIKQETLETLSTESSNEGNKDSVTKKSKQGRCRKQISQIELTVSNVTVDGQQGSVIMSRKN</sequence>
<protein>
    <submittedName>
        <fullName evidence="2">Uncharacterized protein</fullName>
    </submittedName>
</protein>
<accession>A0ABY7D8N9</accession>
<keyword evidence="3" id="KW-1185">Reference proteome</keyword>
<gene>
    <name evidence="2" type="ORF">MAR_006505</name>
</gene>
<feature type="compositionally biased region" description="Polar residues" evidence="1">
    <location>
        <begin position="123"/>
        <end position="132"/>
    </location>
</feature>
<reference evidence="2" key="1">
    <citation type="submission" date="2022-11" db="EMBL/GenBank/DDBJ databases">
        <title>Centuries of genome instability and evolution in soft-shell clam transmissible cancer (bioRxiv).</title>
        <authorList>
            <person name="Hart S.F.M."/>
            <person name="Yonemitsu M.A."/>
            <person name="Giersch R.M."/>
            <person name="Beal B.F."/>
            <person name="Arriagada G."/>
            <person name="Davis B.W."/>
            <person name="Ostrander E.A."/>
            <person name="Goff S.P."/>
            <person name="Metzger M.J."/>
        </authorList>
    </citation>
    <scope>NUCLEOTIDE SEQUENCE</scope>
    <source>
        <strain evidence="2">MELC-2E11</strain>
        <tissue evidence="2">Siphon/mantle</tissue>
    </source>
</reference>
<feature type="region of interest" description="Disordered" evidence="1">
    <location>
        <begin position="38"/>
        <end position="65"/>
    </location>
</feature>
<evidence type="ECO:0000313" key="2">
    <source>
        <dbReference type="EMBL" id="WAQ94034.1"/>
    </source>
</evidence>
<dbReference type="Proteomes" id="UP001164746">
    <property type="component" value="Chromosome 1"/>
</dbReference>
<name>A0ABY7D8N9_MYAAR</name>
<feature type="region of interest" description="Disordered" evidence="1">
    <location>
        <begin position="123"/>
        <end position="146"/>
    </location>
</feature>
<evidence type="ECO:0000256" key="1">
    <source>
        <dbReference type="SAM" id="MobiDB-lite"/>
    </source>
</evidence>
<organism evidence="2 3">
    <name type="scientific">Mya arenaria</name>
    <name type="common">Soft-shell clam</name>
    <dbReference type="NCBI Taxonomy" id="6604"/>
    <lineage>
        <taxon>Eukaryota</taxon>
        <taxon>Metazoa</taxon>
        <taxon>Spiralia</taxon>
        <taxon>Lophotrochozoa</taxon>
        <taxon>Mollusca</taxon>
        <taxon>Bivalvia</taxon>
        <taxon>Autobranchia</taxon>
        <taxon>Heteroconchia</taxon>
        <taxon>Euheterodonta</taxon>
        <taxon>Imparidentia</taxon>
        <taxon>Neoheterodontei</taxon>
        <taxon>Myida</taxon>
        <taxon>Myoidea</taxon>
        <taxon>Myidae</taxon>
        <taxon>Mya</taxon>
    </lineage>
</organism>
<dbReference type="EMBL" id="CP111012">
    <property type="protein sequence ID" value="WAQ94034.1"/>
    <property type="molecule type" value="Genomic_DNA"/>
</dbReference>